<feature type="domain" description="4Fe-4S ferredoxin-type" evidence="6">
    <location>
        <begin position="130"/>
        <end position="160"/>
    </location>
</feature>
<feature type="region of interest" description="Disordered" evidence="5">
    <location>
        <begin position="1"/>
        <end position="37"/>
    </location>
</feature>
<dbReference type="InterPro" id="IPR017896">
    <property type="entry name" value="4Fe4S_Fe-S-bd"/>
</dbReference>
<feature type="compositionally biased region" description="Basic and acidic residues" evidence="5">
    <location>
        <begin position="1"/>
        <end position="10"/>
    </location>
</feature>
<name>A0ABU6IY39_9ACTN</name>
<proteinExistence type="predicted"/>
<evidence type="ECO:0000256" key="2">
    <source>
        <dbReference type="ARBA" id="ARBA00022723"/>
    </source>
</evidence>
<evidence type="ECO:0000259" key="6">
    <source>
        <dbReference type="PROSITE" id="PS51379"/>
    </source>
</evidence>
<evidence type="ECO:0000256" key="3">
    <source>
        <dbReference type="ARBA" id="ARBA00023004"/>
    </source>
</evidence>
<accession>A0ABU6IY39</accession>
<feature type="domain" description="4Fe-4S ferredoxin-type" evidence="6">
    <location>
        <begin position="45"/>
        <end position="74"/>
    </location>
</feature>
<evidence type="ECO:0000256" key="5">
    <source>
        <dbReference type="SAM" id="MobiDB-lite"/>
    </source>
</evidence>
<sequence>MDETTEKDTELSQDEQAEAAQEADQSTDGAAAEQEPAPYEGPVRYGFVIDTWFCVGCQSCAIACKIENNVPDGVRWNKVMNLGGGNMNTPTGVYPDLTRGYYTLACQHCENPACVASCPTGASSKDPETGIVTMAYEDCIGCQSCIQACPYEGVRTYIDGEPPYSVEMAIGDKDIQPHVANVVEKCTMCVHRVGRGEQPACVDACKNYARHWGNLEDPNSEVSQLLATREYYQLQPEDGTEPNVYYLKPLR</sequence>
<dbReference type="Pfam" id="PF13247">
    <property type="entry name" value="Fer4_11"/>
    <property type="match status" value="2"/>
</dbReference>
<gene>
    <name evidence="7" type="ORF">VJ920_05550</name>
</gene>
<dbReference type="PANTHER" id="PTHR43177:SF3">
    <property type="entry name" value="PROTEIN NRFC HOMOLOG"/>
    <property type="match status" value="1"/>
</dbReference>
<evidence type="ECO:0000313" key="7">
    <source>
        <dbReference type="EMBL" id="MEC4294765.1"/>
    </source>
</evidence>
<evidence type="ECO:0000256" key="4">
    <source>
        <dbReference type="ARBA" id="ARBA00023014"/>
    </source>
</evidence>
<dbReference type="Proteomes" id="UP001343724">
    <property type="component" value="Unassembled WGS sequence"/>
</dbReference>
<dbReference type="EMBL" id="JAYMFH010000005">
    <property type="protein sequence ID" value="MEC4294765.1"/>
    <property type="molecule type" value="Genomic_DNA"/>
</dbReference>
<dbReference type="Gene3D" id="3.30.70.20">
    <property type="match status" value="2"/>
</dbReference>
<dbReference type="PROSITE" id="PS00198">
    <property type="entry name" value="4FE4S_FER_1"/>
    <property type="match status" value="1"/>
</dbReference>
<keyword evidence="8" id="KW-1185">Reference proteome</keyword>
<keyword evidence="4" id="KW-0411">Iron-sulfur</keyword>
<evidence type="ECO:0000256" key="1">
    <source>
        <dbReference type="ARBA" id="ARBA00022485"/>
    </source>
</evidence>
<keyword evidence="3" id="KW-0408">Iron</keyword>
<keyword evidence="2" id="KW-0479">Metal-binding</keyword>
<keyword evidence="1" id="KW-0004">4Fe-4S</keyword>
<protein>
    <submittedName>
        <fullName evidence="7">4Fe-4S dicluster domain-containing protein</fullName>
    </submittedName>
</protein>
<dbReference type="SUPFAM" id="SSF54862">
    <property type="entry name" value="4Fe-4S ferredoxins"/>
    <property type="match status" value="1"/>
</dbReference>
<dbReference type="CDD" id="cd10551">
    <property type="entry name" value="PsrB"/>
    <property type="match status" value="1"/>
</dbReference>
<dbReference type="PANTHER" id="PTHR43177">
    <property type="entry name" value="PROTEIN NRFC"/>
    <property type="match status" value="1"/>
</dbReference>
<organism evidence="7 8">
    <name type="scientific">Adlercreutzia shanghongiae</name>
    <dbReference type="NCBI Taxonomy" id="3111773"/>
    <lineage>
        <taxon>Bacteria</taxon>
        <taxon>Bacillati</taxon>
        <taxon>Actinomycetota</taxon>
        <taxon>Coriobacteriia</taxon>
        <taxon>Eggerthellales</taxon>
        <taxon>Eggerthellaceae</taxon>
        <taxon>Adlercreutzia</taxon>
    </lineage>
</organism>
<dbReference type="InterPro" id="IPR017900">
    <property type="entry name" value="4Fe4S_Fe_S_CS"/>
</dbReference>
<feature type="domain" description="4Fe-4S ferredoxin-type" evidence="6">
    <location>
        <begin position="95"/>
        <end position="128"/>
    </location>
</feature>
<reference evidence="7 8" key="1">
    <citation type="submission" date="2024-01" db="EMBL/GenBank/DDBJ databases">
        <title>novel species in genus Adlercreutzia.</title>
        <authorList>
            <person name="Liu X."/>
        </authorList>
    </citation>
    <scope>NUCLEOTIDE SEQUENCE [LARGE SCALE GENOMIC DNA]</scope>
    <source>
        <strain evidence="7 8">R22</strain>
    </source>
</reference>
<comment type="caution">
    <text evidence="7">The sequence shown here is derived from an EMBL/GenBank/DDBJ whole genome shotgun (WGS) entry which is preliminary data.</text>
</comment>
<dbReference type="RefSeq" id="WP_326454574.1">
    <property type="nucleotide sequence ID" value="NZ_JAYMFH010000005.1"/>
</dbReference>
<evidence type="ECO:0000313" key="8">
    <source>
        <dbReference type="Proteomes" id="UP001343724"/>
    </source>
</evidence>
<dbReference type="PROSITE" id="PS51379">
    <property type="entry name" value="4FE4S_FER_2"/>
    <property type="match status" value="3"/>
</dbReference>
<dbReference type="InterPro" id="IPR050954">
    <property type="entry name" value="ET_IronSulfur_Cluster-Binding"/>
</dbReference>